<name>M1A174_SOLTU</name>
<evidence type="ECO:0000313" key="2">
    <source>
        <dbReference type="Proteomes" id="UP000011115"/>
    </source>
</evidence>
<organism evidence="1 2">
    <name type="scientific">Solanum tuberosum</name>
    <name type="common">Potato</name>
    <dbReference type="NCBI Taxonomy" id="4113"/>
    <lineage>
        <taxon>Eukaryota</taxon>
        <taxon>Viridiplantae</taxon>
        <taxon>Streptophyta</taxon>
        <taxon>Embryophyta</taxon>
        <taxon>Tracheophyta</taxon>
        <taxon>Spermatophyta</taxon>
        <taxon>Magnoliopsida</taxon>
        <taxon>eudicotyledons</taxon>
        <taxon>Gunneridae</taxon>
        <taxon>Pentapetalae</taxon>
        <taxon>asterids</taxon>
        <taxon>lamiids</taxon>
        <taxon>Solanales</taxon>
        <taxon>Solanaceae</taxon>
        <taxon>Solanoideae</taxon>
        <taxon>Solaneae</taxon>
        <taxon>Solanum</taxon>
    </lineage>
</organism>
<dbReference type="Gramene" id="PGSC0003DMT400012403">
    <property type="protein sequence ID" value="PGSC0003DMT400012403"/>
    <property type="gene ID" value="PGSC0003DMG402004858"/>
</dbReference>
<proteinExistence type="predicted"/>
<reference evidence="2" key="1">
    <citation type="journal article" date="2011" name="Nature">
        <title>Genome sequence and analysis of the tuber crop potato.</title>
        <authorList>
            <consortium name="The Potato Genome Sequencing Consortium"/>
        </authorList>
    </citation>
    <scope>NUCLEOTIDE SEQUENCE [LARGE SCALE GENOMIC DNA]</scope>
    <source>
        <strain evidence="2">cv. DM1-3 516 R44</strain>
    </source>
</reference>
<protein>
    <submittedName>
        <fullName evidence="1">TATA binding protein associated factor</fullName>
    </submittedName>
</protein>
<dbReference type="HOGENOM" id="CLU_2531894_0_0_1"/>
<dbReference type="ExpressionAtlas" id="M1A174">
    <property type="expression patterns" value="baseline and differential"/>
</dbReference>
<evidence type="ECO:0000313" key="1">
    <source>
        <dbReference type="EnsemblPlants" id="PGSC0003DMT400012403"/>
    </source>
</evidence>
<dbReference type="EnsemblPlants" id="PGSC0003DMT400012403">
    <property type="protein sequence ID" value="PGSC0003DMT400012403"/>
    <property type="gene ID" value="PGSC0003DMG402004858"/>
</dbReference>
<keyword evidence="2" id="KW-1185">Reference proteome</keyword>
<sequence length="84" mass="9235">MAGLMQSSQFHRGNFHGQSFQGCRQWETGNNGISQFELSTESASGPCICPTKDEQRSTKEEVVSANSLIISQVTNFNISSFICN</sequence>
<reference evidence="1" key="2">
    <citation type="submission" date="2015-06" db="UniProtKB">
        <authorList>
            <consortium name="EnsemblPlants"/>
        </authorList>
    </citation>
    <scope>IDENTIFICATION</scope>
    <source>
        <strain evidence="1">DM1-3 516 R44</strain>
    </source>
</reference>
<accession>M1A174</accession>
<dbReference type="AlphaFoldDB" id="M1A174"/>
<dbReference type="Proteomes" id="UP000011115">
    <property type="component" value="Unassembled WGS sequence"/>
</dbReference>